<evidence type="ECO:0000313" key="3">
    <source>
        <dbReference type="Proteomes" id="UP000398389"/>
    </source>
</evidence>
<dbReference type="Proteomes" id="UP000398389">
    <property type="component" value="Unassembled WGS sequence"/>
</dbReference>
<dbReference type="AlphaFoldDB" id="A0A5E8C5M6"/>
<dbReference type="OrthoDB" id="1938591at2759"/>
<reference evidence="2 3" key="1">
    <citation type="submission" date="2019-09" db="EMBL/GenBank/DDBJ databases">
        <authorList>
            <person name="Brejova B."/>
        </authorList>
    </citation>
    <scope>NUCLEOTIDE SEQUENCE [LARGE SCALE GENOMIC DNA]</scope>
</reference>
<dbReference type="EMBL" id="CABVLU010000004">
    <property type="protein sequence ID" value="VVT57271.1"/>
    <property type="molecule type" value="Genomic_DNA"/>
</dbReference>
<evidence type="ECO:0000313" key="2">
    <source>
        <dbReference type="EMBL" id="VVT57271.1"/>
    </source>
</evidence>
<dbReference type="GeneID" id="43584441"/>
<protein>
    <submittedName>
        <fullName evidence="2">Uncharacterized protein</fullName>
    </submittedName>
</protein>
<feature type="region of interest" description="Disordered" evidence="1">
    <location>
        <begin position="185"/>
        <end position="204"/>
    </location>
</feature>
<organism evidence="2 3">
    <name type="scientific">Magnusiomyces paraingens</name>
    <dbReference type="NCBI Taxonomy" id="2606893"/>
    <lineage>
        <taxon>Eukaryota</taxon>
        <taxon>Fungi</taxon>
        <taxon>Dikarya</taxon>
        <taxon>Ascomycota</taxon>
        <taxon>Saccharomycotina</taxon>
        <taxon>Dipodascomycetes</taxon>
        <taxon>Dipodascales</taxon>
        <taxon>Dipodascaceae</taxon>
        <taxon>Magnusiomyces</taxon>
    </lineage>
</organism>
<gene>
    <name evidence="2" type="ORF">SAPINGB_P005627</name>
</gene>
<sequence length="700" mass="79630">MLKFNQQSKTSINKSSIFVPTYTSEISRQDYQKSSLNNISIIEPESKHEIASHKMLSSYDSHYLKPRPLIRIPEIGDNYVPKKRKIEFKGGYDVQVLSRIGKDVDSLSPEFPLFQELGTVNIHAITLALKSQIPGEVRQALDKLALVSSNPSQNIFLKESPGLTHALGNLGLDLLDNLEQNKANDTVSTVKPLSSSEEEDDEDSDLISSVFNAYRHWETSDKDLIFHVDSMTGDPAVKNKNENAINRLEKIIQDDDTNFNNEMEITTNTINRSYFELEQQPFGFKSYIDLLEMSKNELDSLHSKDMSYFDIYWDNAVFDRIVCITMILRNLSFCDSNQALLVEESSIMKFIFNLIRYLANNSENMSIKRKQLNIQKDVITLLSQLGLHIILPTPADAFTILLLILSFSSEPDPFNGKKMSPSYNGCILFKEYDPSTDKYLPCAVDALAKIIPRDPPNRSYLKEVLLNTCQDEEYLNLLNRYLKGRTLHPYEFLTKTFAFTMSVIPRSDFSFIPKSLELRASLLQQTFLIADNLVSMIPKYGCFDDIILSFDVEKNSINPIAAVLELQKSFNVSYWWLESVESLGPVLLRATSALSSTNTSNYTATEMNPFLKITLKSISILRSLLQKSISFQSAISNDRISNDQLSNSAHNFPTVLKYPLGIFPSTEFLFGALLTDNMNDEIISQLCQFEEEYSAYYRSD</sequence>
<proteinExistence type="predicted"/>
<accession>A0A5E8C5M6</accession>
<evidence type="ECO:0000256" key="1">
    <source>
        <dbReference type="SAM" id="MobiDB-lite"/>
    </source>
</evidence>
<dbReference type="RefSeq" id="XP_031856232.1">
    <property type="nucleotide sequence ID" value="XM_032000341.1"/>
</dbReference>
<name>A0A5E8C5M6_9ASCO</name>
<keyword evidence="3" id="KW-1185">Reference proteome</keyword>